<dbReference type="Proteomes" id="UP000262878">
    <property type="component" value="Unassembled WGS sequence"/>
</dbReference>
<gene>
    <name evidence="2" type="ORF">DCR58_01780</name>
</gene>
<dbReference type="STRING" id="314276.OS145_12774"/>
<proteinExistence type="predicted"/>
<feature type="transmembrane region" description="Helical" evidence="1">
    <location>
        <begin position="6"/>
        <end position="29"/>
    </location>
</feature>
<dbReference type="AlphaFoldDB" id="A0A348WLT4"/>
<keyword evidence="1" id="KW-1133">Transmembrane helix</keyword>
<evidence type="ECO:0000313" key="2">
    <source>
        <dbReference type="EMBL" id="HAR55496.1"/>
    </source>
</evidence>
<comment type="caution">
    <text evidence="2">The sequence shown here is derived from an EMBL/GenBank/DDBJ whole genome shotgun (WGS) entry which is preliminary data.</text>
</comment>
<accession>A0A348WLT4</accession>
<keyword evidence="1" id="KW-0812">Transmembrane</keyword>
<evidence type="ECO:0000256" key="1">
    <source>
        <dbReference type="SAM" id="Phobius"/>
    </source>
</evidence>
<name>A0A348WLT4_9GAMM</name>
<keyword evidence="1" id="KW-0472">Membrane</keyword>
<protein>
    <submittedName>
        <fullName evidence="2">Uncharacterized protein</fullName>
    </submittedName>
</protein>
<reference evidence="2 3" key="1">
    <citation type="journal article" date="2018" name="Nat. Biotechnol.">
        <title>A standardized bacterial taxonomy based on genome phylogeny substantially revises the tree of life.</title>
        <authorList>
            <person name="Parks D.H."/>
            <person name="Chuvochina M."/>
            <person name="Waite D.W."/>
            <person name="Rinke C."/>
            <person name="Skarshewski A."/>
            <person name="Chaumeil P.A."/>
            <person name="Hugenholtz P."/>
        </authorList>
    </citation>
    <scope>NUCLEOTIDE SEQUENCE [LARGE SCALE GENOMIC DNA]</scope>
    <source>
        <strain evidence="2">UBA9360</strain>
    </source>
</reference>
<evidence type="ECO:0000313" key="3">
    <source>
        <dbReference type="Proteomes" id="UP000262878"/>
    </source>
</evidence>
<sequence>MKKFSHGYAVGLMLLAITTLMIPAGFYMITLQRGHWLAGALLRERITMLNDAWQVLSSRLQRTPSPSEFNNYLTQSEVPWRADVTLDNGTYFAKIPSVTQTQARYLTDYFKVIPLDNAIRVELLTRPDIVQY</sequence>
<organism evidence="2 3">
    <name type="scientific">Idiomarina baltica</name>
    <dbReference type="NCBI Taxonomy" id="190892"/>
    <lineage>
        <taxon>Bacteria</taxon>
        <taxon>Pseudomonadati</taxon>
        <taxon>Pseudomonadota</taxon>
        <taxon>Gammaproteobacteria</taxon>
        <taxon>Alteromonadales</taxon>
        <taxon>Idiomarinaceae</taxon>
        <taxon>Idiomarina</taxon>
    </lineage>
</organism>
<dbReference type="EMBL" id="DMUP01000041">
    <property type="protein sequence ID" value="HAR55496.1"/>
    <property type="molecule type" value="Genomic_DNA"/>
</dbReference>